<accession>A0A2P5WT37</accession>
<gene>
    <name evidence="1" type="ORF">GOBAR_AA26424</name>
</gene>
<evidence type="ECO:0000313" key="2">
    <source>
        <dbReference type="Proteomes" id="UP000239757"/>
    </source>
</evidence>
<reference evidence="1 2" key="1">
    <citation type="submission" date="2015-01" db="EMBL/GenBank/DDBJ databases">
        <title>Genome of allotetraploid Gossypium barbadense reveals genomic plasticity and fiber elongation in cotton evolution.</title>
        <authorList>
            <person name="Chen X."/>
            <person name="Liu X."/>
            <person name="Zhao B."/>
            <person name="Zheng H."/>
            <person name="Hu Y."/>
            <person name="Lu G."/>
            <person name="Yang C."/>
            <person name="Chen J."/>
            <person name="Shan C."/>
            <person name="Zhang L."/>
            <person name="Zhou Y."/>
            <person name="Wang L."/>
            <person name="Guo W."/>
            <person name="Bai Y."/>
            <person name="Ruan J."/>
            <person name="Shangguan X."/>
            <person name="Mao Y."/>
            <person name="Jiang J."/>
            <person name="Zhu Y."/>
            <person name="Lei J."/>
            <person name="Kang H."/>
            <person name="Chen S."/>
            <person name="He X."/>
            <person name="Wang R."/>
            <person name="Wang Y."/>
            <person name="Chen J."/>
            <person name="Wang L."/>
            <person name="Yu S."/>
            <person name="Wang B."/>
            <person name="Wei J."/>
            <person name="Song S."/>
            <person name="Lu X."/>
            <person name="Gao Z."/>
            <person name="Gu W."/>
            <person name="Deng X."/>
            <person name="Ma D."/>
            <person name="Wang S."/>
            <person name="Liang W."/>
            <person name="Fang L."/>
            <person name="Cai C."/>
            <person name="Zhu X."/>
            <person name="Zhou B."/>
            <person name="Zhang Y."/>
            <person name="Chen Z."/>
            <person name="Xu S."/>
            <person name="Zhu R."/>
            <person name="Wang S."/>
            <person name="Zhang T."/>
            <person name="Zhao G."/>
        </authorList>
    </citation>
    <scope>NUCLEOTIDE SEQUENCE [LARGE SCALE GENOMIC DNA]</scope>
    <source>
        <strain evidence="2">cv. Xinhai21</strain>
        <tissue evidence="1">Leaf</tissue>
    </source>
</reference>
<evidence type="ECO:0000313" key="1">
    <source>
        <dbReference type="EMBL" id="PPR94246.1"/>
    </source>
</evidence>
<name>A0A2P5WT37_GOSBA</name>
<dbReference type="Proteomes" id="UP000239757">
    <property type="component" value="Unassembled WGS sequence"/>
</dbReference>
<sequence length="94" mass="10668">MGVTSLQGCVVMTTPTSSLLHLNWEGSWRTRSGGYSSWVSCNDYYREVSYYWVVELVAEVGFHKHSVQLRDYRGGRAGHGNHGEPFPVDFQVLK</sequence>
<protein>
    <submittedName>
        <fullName evidence="1">Uncharacterized protein</fullName>
    </submittedName>
</protein>
<dbReference type="AlphaFoldDB" id="A0A2P5WT37"/>
<proteinExistence type="predicted"/>
<organism evidence="1 2">
    <name type="scientific">Gossypium barbadense</name>
    <name type="common">Sea Island cotton</name>
    <name type="synonym">Hibiscus barbadensis</name>
    <dbReference type="NCBI Taxonomy" id="3634"/>
    <lineage>
        <taxon>Eukaryota</taxon>
        <taxon>Viridiplantae</taxon>
        <taxon>Streptophyta</taxon>
        <taxon>Embryophyta</taxon>
        <taxon>Tracheophyta</taxon>
        <taxon>Spermatophyta</taxon>
        <taxon>Magnoliopsida</taxon>
        <taxon>eudicotyledons</taxon>
        <taxon>Gunneridae</taxon>
        <taxon>Pentapetalae</taxon>
        <taxon>rosids</taxon>
        <taxon>malvids</taxon>
        <taxon>Malvales</taxon>
        <taxon>Malvaceae</taxon>
        <taxon>Malvoideae</taxon>
        <taxon>Gossypium</taxon>
    </lineage>
</organism>
<dbReference type="EMBL" id="KZ666588">
    <property type="protein sequence ID" value="PPR94246.1"/>
    <property type="molecule type" value="Genomic_DNA"/>
</dbReference>